<keyword evidence="3" id="KW-1185">Reference proteome</keyword>
<name>A0A542DWW8_9MICO</name>
<gene>
    <name evidence="2" type="ORF">FB458_0657</name>
</gene>
<evidence type="ECO:0000313" key="2">
    <source>
        <dbReference type="EMBL" id="TQJ07590.1"/>
    </source>
</evidence>
<accession>A0A542DWW8</accession>
<dbReference type="EMBL" id="VFMN01000001">
    <property type="protein sequence ID" value="TQJ07590.1"/>
    <property type="molecule type" value="Genomic_DNA"/>
</dbReference>
<evidence type="ECO:0000313" key="3">
    <source>
        <dbReference type="Proteomes" id="UP000317893"/>
    </source>
</evidence>
<dbReference type="SMART" id="SM00857">
    <property type="entry name" value="Resolvase"/>
    <property type="match status" value="1"/>
</dbReference>
<evidence type="ECO:0000259" key="1">
    <source>
        <dbReference type="SMART" id="SM00857"/>
    </source>
</evidence>
<proteinExistence type="predicted"/>
<comment type="caution">
    <text evidence="2">The sequence shown here is derived from an EMBL/GenBank/DDBJ whole genome shotgun (WGS) entry which is preliminary data.</text>
</comment>
<dbReference type="Gene3D" id="3.40.50.1390">
    <property type="entry name" value="Resolvase, N-terminal catalytic domain"/>
    <property type="match status" value="1"/>
</dbReference>
<feature type="domain" description="Resolvase/invertase-type recombinase catalytic" evidence="1">
    <location>
        <begin position="11"/>
        <end position="118"/>
    </location>
</feature>
<reference evidence="2 3" key="1">
    <citation type="submission" date="2019-06" db="EMBL/GenBank/DDBJ databases">
        <title>Sequencing the genomes of 1000 actinobacteria strains.</title>
        <authorList>
            <person name="Klenk H.-P."/>
        </authorList>
    </citation>
    <scope>NUCLEOTIDE SEQUENCE [LARGE SCALE GENOMIC DNA]</scope>
    <source>
        <strain evidence="2 3">DSM 18607</strain>
    </source>
</reference>
<protein>
    <submittedName>
        <fullName evidence="2">Resolvase-like protein</fullName>
    </submittedName>
</protein>
<dbReference type="Proteomes" id="UP000317893">
    <property type="component" value="Unassembled WGS sequence"/>
</dbReference>
<sequence>MKQLHAGEPRVAIYARVADPTSIGLTQQEGRLRSRADECGWHVKDVLAETRGWGIGDKMLDALSCYDQVLIQDLSRLSRSTQRLVAILRRLEDGGVRVLVADAVGAGPMPLSGGVARPPSLVGIGVASIGGADDVASAAAEFAVLNMLLATAAGHPTKGGRR</sequence>
<dbReference type="InterPro" id="IPR036162">
    <property type="entry name" value="Resolvase-like_N_sf"/>
</dbReference>
<dbReference type="InterPro" id="IPR006119">
    <property type="entry name" value="Resolv_N"/>
</dbReference>
<dbReference type="GO" id="GO:0003677">
    <property type="term" value="F:DNA binding"/>
    <property type="evidence" value="ECO:0007669"/>
    <property type="project" value="InterPro"/>
</dbReference>
<dbReference type="SUPFAM" id="SSF53041">
    <property type="entry name" value="Resolvase-like"/>
    <property type="match status" value="1"/>
</dbReference>
<organism evidence="2 3">
    <name type="scientific">Lapillicoccus jejuensis</name>
    <dbReference type="NCBI Taxonomy" id="402171"/>
    <lineage>
        <taxon>Bacteria</taxon>
        <taxon>Bacillati</taxon>
        <taxon>Actinomycetota</taxon>
        <taxon>Actinomycetes</taxon>
        <taxon>Micrococcales</taxon>
        <taxon>Intrasporangiaceae</taxon>
        <taxon>Lapillicoccus</taxon>
    </lineage>
</organism>
<dbReference type="AlphaFoldDB" id="A0A542DWW8"/>
<dbReference type="Pfam" id="PF00239">
    <property type="entry name" value="Resolvase"/>
    <property type="match status" value="1"/>
</dbReference>
<dbReference type="GO" id="GO:0000150">
    <property type="term" value="F:DNA strand exchange activity"/>
    <property type="evidence" value="ECO:0007669"/>
    <property type="project" value="InterPro"/>
</dbReference>